<evidence type="ECO:0000313" key="3">
    <source>
        <dbReference type="EnsemblMetazoa" id="MESCA012160-PA"/>
    </source>
</evidence>
<reference evidence="4" key="1">
    <citation type="submission" date="2013-02" db="EMBL/GenBank/DDBJ databases">
        <authorList>
            <person name="Hughes D."/>
        </authorList>
    </citation>
    <scope>NUCLEOTIDE SEQUENCE</scope>
    <source>
        <strain>Durham</strain>
        <strain evidence="4">NC isolate 2 -- Noor lab</strain>
    </source>
</reference>
<dbReference type="InterPro" id="IPR001307">
    <property type="entry name" value="Thiosulphate_STrfase_CS"/>
</dbReference>
<dbReference type="PROSITE" id="PS00683">
    <property type="entry name" value="RHODANESE_2"/>
    <property type="match status" value="1"/>
</dbReference>
<feature type="domain" description="Rhodanese" evidence="2">
    <location>
        <begin position="9"/>
        <end position="101"/>
    </location>
</feature>
<dbReference type="STRING" id="36166.T1H627"/>
<dbReference type="Proteomes" id="UP000015102">
    <property type="component" value="Unassembled WGS sequence"/>
</dbReference>
<dbReference type="GO" id="GO:0004792">
    <property type="term" value="F:thiosulfate-cyanide sulfurtransferase activity"/>
    <property type="evidence" value="ECO:0007669"/>
    <property type="project" value="InterPro"/>
</dbReference>
<dbReference type="SUPFAM" id="SSF52821">
    <property type="entry name" value="Rhodanese/Cell cycle control phosphatase"/>
    <property type="match status" value="1"/>
</dbReference>
<sequence>YEEVKDLPNHPEKLLIDVREPDELKQFGQIPTSINIPLGEVEKALNFQKKFKAQYGHSKPKPEDYVIFHCRLGRRSQTASEMLPNDSNVHNYAGSWLEWAEK</sequence>
<evidence type="ECO:0000259" key="2">
    <source>
        <dbReference type="PROSITE" id="PS50206"/>
    </source>
</evidence>
<dbReference type="PROSITE" id="PS50206">
    <property type="entry name" value="RHODANESE_3"/>
    <property type="match status" value="1"/>
</dbReference>
<keyword evidence="4" id="KW-1185">Reference proteome</keyword>
<evidence type="ECO:0000256" key="1">
    <source>
        <dbReference type="RuleBase" id="RU000507"/>
    </source>
</evidence>
<name>T1H627_MEGSC</name>
<evidence type="ECO:0000313" key="4">
    <source>
        <dbReference type="Proteomes" id="UP000015102"/>
    </source>
</evidence>
<dbReference type="InterPro" id="IPR036873">
    <property type="entry name" value="Rhodanese-like_dom_sf"/>
</dbReference>
<dbReference type="InterPro" id="IPR001763">
    <property type="entry name" value="Rhodanese-like_dom"/>
</dbReference>
<dbReference type="AlphaFoldDB" id="T1H627"/>
<dbReference type="SMART" id="SM00450">
    <property type="entry name" value="RHOD"/>
    <property type="match status" value="1"/>
</dbReference>
<dbReference type="EnsemblMetazoa" id="MESCA012160-RA">
    <property type="protein sequence ID" value="MESCA012160-PA"/>
    <property type="gene ID" value="MESCA012160"/>
</dbReference>
<dbReference type="Pfam" id="PF00581">
    <property type="entry name" value="Rhodanese"/>
    <property type="match status" value="1"/>
</dbReference>
<accession>T1H627</accession>
<dbReference type="PANTHER" id="PTHR44086">
    <property type="entry name" value="THIOSULFATE SULFURTRANSFERASE RDL2, MITOCHONDRIAL-RELATED"/>
    <property type="match status" value="1"/>
</dbReference>
<dbReference type="Gene3D" id="3.40.250.10">
    <property type="entry name" value="Rhodanese-like domain"/>
    <property type="match status" value="1"/>
</dbReference>
<protein>
    <recommendedName>
        <fullName evidence="1">Sulfurtransferase</fullName>
    </recommendedName>
</protein>
<proteinExistence type="predicted"/>
<dbReference type="PANTHER" id="PTHR44086:SF10">
    <property type="entry name" value="THIOSULFATE SULFURTRANSFERASE_RHODANESE-LIKE DOMAIN-CONTAINING PROTEIN 3"/>
    <property type="match status" value="1"/>
</dbReference>
<organism evidence="3 4">
    <name type="scientific">Megaselia scalaris</name>
    <name type="common">Humpbacked fly</name>
    <name type="synonym">Phora scalaris</name>
    <dbReference type="NCBI Taxonomy" id="36166"/>
    <lineage>
        <taxon>Eukaryota</taxon>
        <taxon>Metazoa</taxon>
        <taxon>Ecdysozoa</taxon>
        <taxon>Arthropoda</taxon>
        <taxon>Hexapoda</taxon>
        <taxon>Insecta</taxon>
        <taxon>Pterygota</taxon>
        <taxon>Neoptera</taxon>
        <taxon>Endopterygota</taxon>
        <taxon>Diptera</taxon>
        <taxon>Brachycera</taxon>
        <taxon>Muscomorpha</taxon>
        <taxon>Platypezoidea</taxon>
        <taxon>Phoridae</taxon>
        <taxon>Megaseliini</taxon>
        <taxon>Megaselia</taxon>
    </lineage>
</organism>
<reference evidence="3" key="2">
    <citation type="submission" date="2015-06" db="UniProtKB">
        <authorList>
            <consortium name="EnsemblMetazoa"/>
        </authorList>
    </citation>
    <scope>IDENTIFICATION</scope>
</reference>
<dbReference type="HOGENOM" id="CLU_089574_0_2_1"/>
<keyword evidence="1" id="KW-0808">Transferase</keyword>
<dbReference type="OMA" id="EWSERCE"/>